<keyword evidence="5" id="KW-1185">Reference proteome</keyword>
<evidence type="ECO:0000313" key="5">
    <source>
        <dbReference type="Proteomes" id="UP000276603"/>
    </source>
</evidence>
<reference evidence="4 5" key="1">
    <citation type="submission" date="2018-10" db="EMBL/GenBank/DDBJ databases">
        <title>Ulvibacterium marinum gen. nov., sp. nov., a novel marine bacterium of the family Flavobacteriaceae, isolated from a culture of the green alga Ulva prolifera.</title>
        <authorList>
            <person name="Zhang Z."/>
        </authorList>
    </citation>
    <scope>NUCLEOTIDE SEQUENCE [LARGE SCALE GENOMIC DNA]</scope>
    <source>
        <strain evidence="4 5">CCMM003</strain>
    </source>
</reference>
<dbReference type="Pfam" id="PF00501">
    <property type="entry name" value="AMP-binding"/>
    <property type="match status" value="1"/>
</dbReference>
<proteinExistence type="inferred from homology"/>
<dbReference type="RefSeq" id="WP_120711604.1">
    <property type="nucleotide sequence ID" value="NZ_RBCJ01000002.1"/>
</dbReference>
<dbReference type="Proteomes" id="UP000276603">
    <property type="component" value="Unassembled WGS sequence"/>
</dbReference>
<organism evidence="4 5">
    <name type="scientific">Ulvibacterium marinum</name>
    <dbReference type="NCBI Taxonomy" id="2419782"/>
    <lineage>
        <taxon>Bacteria</taxon>
        <taxon>Pseudomonadati</taxon>
        <taxon>Bacteroidota</taxon>
        <taxon>Flavobacteriia</taxon>
        <taxon>Flavobacteriales</taxon>
        <taxon>Flavobacteriaceae</taxon>
        <taxon>Ulvibacterium</taxon>
    </lineage>
</organism>
<dbReference type="PANTHER" id="PTHR43201:SF5">
    <property type="entry name" value="MEDIUM-CHAIN ACYL-COA LIGASE ACSF2, MITOCHONDRIAL"/>
    <property type="match status" value="1"/>
</dbReference>
<dbReference type="OrthoDB" id="8870348at2"/>
<evidence type="ECO:0000313" key="4">
    <source>
        <dbReference type="EMBL" id="RKN81447.1"/>
    </source>
</evidence>
<evidence type="ECO:0000259" key="3">
    <source>
        <dbReference type="Pfam" id="PF00501"/>
    </source>
</evidence>
<evidence type="ECO:0000256" key="1">
    <source>
        <dbReference type="ARBA" id="ARBA00006432"/>
    </source>
</evidence>
<name>A0A3B0CCK6_9FLAO</name>
<keyword evidence="2 4" id="KW-0436">Ligase</keyword>
<accession>A0A3B0CCK6</accession>
<sequence length="361" mass="40310">MTKPKYSDIHFRFKFNGFHPSIDELKEIGYSLIKEGTLFEQAIGDFLLDWLDEKLVIEVKTSGSTGIPKSILLKKSQMVNSALATGDFFGLHPGDSALLCLPCDFIAGKMMLVRAMVLGLELDYVEPSSNPLEYNSNSYDFCAMVPLQLQKSLGQLKRIRIVLVGGASVSNALKKKVEHESTTIFETYGMTETITHVAVRKIHPIPPSVVETFFETLPGVTVSTDSRDCLIINAPNVCDDKVITNDLVHLISDTEFKWLGRYDNIINSGGVKLIPEQIETKLTQIISNRFFVTGFPDEKLGQKLVLLVEGEIDVETLSKKITELSSLEKYEVPKAIYNLPSFLETETGKIRRKENANLILS</sequence>
<gene>
    <name evidence="4" type="ORF">D7Z94_11035</name>
</gene>
<dbReference type="InterPro" id="IPR045851">
    <property type="entry name" value="AMP-bd_C_sf"/>
</dbReference>
<dbReference type="Gene3D" id="3.40.50.12780">
    <property type="entry name" value="N-terminal domain of ligase-like"/>
    <property type="match status" value="1"/>
</dbReference>
<dbReference type="EMBL" id="RBCJ01000002">
    <property type="protein sequence ID" value="RKN81447.1"/>
    <property type="molecule type" value="Genomic_DNA"/>
</dbReference>
<dbReference type="Gene3D" id="3.30.300.30">
    <property type="match status" value="1"/>
</dbReference>
<dbReference type="GO" id="GO:0031956">
    <property type="term" value="F:medium-chain fatty acid-CoA ligase activity"/>
    <property type="evidence" value="ECO:0007669"/>
    <property type="project" value="TreeGrafter"/>
</dbReference>
<dbReference type="InterPro" id="IPR042099">
    <property type="entry name" value="ANL_N_sf"/>
</dbReference>
<dbReference type="PANTHER" id="PTHR43201">
    <property type="entry name" value="ACYL-COA SYNTHETASE"/>
    <property type="match status" value="1"/>
</dbReference>
<dbReference type="GO" id="GO:0006631">
    <property type="term" value="P:fatty acid metabolic process"/>
    <property type="evidence" value="ECO:0007669"/>
    <property type="project" value="TreeGrafter"/>
</dbReference>
<evidence type="ECO:0000256" key="2">
    <source>
        <dbReference type="ARBA" id="ARBA00022598"/>
    </source>
</evidence>
<protein>
    <submittedName>
        <fullName evidence="4">O-succinylbenzoic acid--CoA ligase</fullName>
    </submittedName>
</protein>
<dbReference type="InterPro" id="IPR000873">
    <property type="entry name" value="AMP-dep_synth/lig_dom"/>
</dbReference>
<comment type="similarity">
    <text evidence="1">Belongs to the ATP-dependent AMP-binding enzyme family.</text>
</comment>
<dbReference type="AlphaFoldDB" id="A0A3B0CCK6"/>
<dbReference type="SUPFAM" id="SSF56801">
    <property type="entry name" value="Acetyl-CoA synthetase-like"/>
    <property type="match status" value="1"/>
</dbReference>
<feature type="domain" description="AMP-dependent synthetase/ligase" evidence="3">
    <location>
        <begin position="61"/>
        <end position="201"/>
    </location>
</feature>
<comment type="caution">
    <text evidence="4">The sequence shown here is derived from an EMBL/GenBank/DDBJ whole genome shotgun (WGS) entry which is preliminary data.</text>
</comment>